<reference evidence="1" key="2">
    <citation type="journal article" date="2015" name="Fish Shellfish Immunol.">
        <title>Early steps in the European eel (Anguilla anguilla)-Vibrio vulnificus interaction in the gills: Role of the RtxA13 toxin.</title>
        <authorList>
            <person name="Callol A."/>
            <person name="Pajuelo D."/>
            <person name="Ebbesson L."/>
            <person name="Teles M."/>
            <person name="MacKenzie S."/>
            <person name="Amaro C."/>
        </authorList>
    </citation>
    <scope>NUCLEOTIDE SEQUENCE</scope>
</reference>
<dbReference type="EMBL" id="GBXM01069766">
    <property type="protein sequence ID" value="JAH38811.1"/>
    <property type="molecule type" value="Transcribed_RNA"/>
</dbReference>
<protein>
    <submittedName>
        <fullName evidence="1">Uncharacterized protein</fullName>
    </submittedName>
</protein>
<organism evidence="1">
    <name type="scientific">Anguilla anguilla</name>
    <name type="common">European freshwater eel</name>
    <name type="synonym">Muraena anguilla</name>
    <dbReference type="NCBI Taxonomy" id="7936"/>
    <lineage>
        <taxon>Eukaryota</taxon>
        <taxon>Metazoa</taxon>
        <taxon>Chordata</taxon>
        <taxon>Craniata</taxon>
        <taxon>Vertebrata</taxon>
        <taxon>Euteleostomi</taxon>
        <taxon>Actinopterygii</taxon>
        <taxon>Neopterygii</taxon>
        <taxon>Teleostei</taxon>
        <taxon>Anguilliformes</taxon>
        <taxon>Anguillidae</taxon>
        <taxon>Anguilla</taxon>
    </lineage>
</organism>
<reference evidence="1" key="1">
    <citation type="submission" date="2014-11" db="EMBL/GenBank/DDBJ databases">
        <authorList>
            <person name="Amaro Gonzalez C."/>
        </authorList>
    </citation>
    <scope>NUCLEOTIDE SEQUENCE</scope>
</reference>
<evidence type="ECO:0000313" key="1">
    <source>
        <dbReference type="EMBL" id="JAH38811.1"/>
    </source>
</evidence>
<dbReference type="AlphaFoldDB" id="A0A0E9SC30"/>
<sequence length="47" mass="5339">MFDLHPIKAVANSTTSHFPLQVAVLAFVTNQRQSLFNKPKEDYALLH</sequence>
<proteinExistence type="predicted"/>
<accession>A0A0E9SC30</accession>
<name>A0A0E9SC30_ANGAN</name>